<evidence type="ECO:0000313" key="3">
    <source>
        <dbReference type="Proteomes" id="UP000193785"/>
    </source>
</evidence>
<dbReference type="InterPro" id="IPR025263">
    <property type="entry name" value="YhdP_central"/>
</dbReference>
<dbReference type="PANTHER" id="PTHR38690">
    <property type="entry name" value="PROTEASE-RELATED"/>
    <property type="match status" value="1"/>
</dbReference>
<evidence type="ECO:0000259" key="1">
    <source>
        <dbReference type="Pfam" id="PF13116"/>
    </source>
</evidence>
<dbReference type="InterPro" id="IPR011836">
    <property type="entry name" value="YhdP"/>
</dbReference>
<comment type="caution">
    <text evidence="2">The sequence shown here is derived from an EMBL/GenBank/DDBJ whole genome shotgun (WGS) entry which is preliminary data.</text>
</comment>
<protein>
    <submittedName>
        <fullName evidence="2">TIGR02099 family protein</fullName>
    </submittedName>
</protein>
<reference evidence="2 3" key="1">
    <citation type="journal article" date="2017" name="Antonie Van Leeuwenhoek">
        <title>Phylogenomic resolution of the bacterial genus Pantoea and its relationship with Erwinia and Tatumella.</title>
        <authorList>
            <person name="Palmer M."/>
            <person name="Steenkamp E.T."/>
            <person name="Coetzee M.P."/>
            <person name="Chan W.Y."/>
            <person name="van Zyl E."/>
            <person name="De Maayer P."/>
            <person name="Coutinho T.A."/>
            <person name="Blom J."/>
            <person name="Smits T.H."/>
            <person name="Duffy B."/>
            <person name="Venter S.N."/>
        </authorList>
    </citation>
    <scope>NUCLEOTIDE SEQUENCE [LARGE SCALE GENOMIC DNA]</scope>
    <source>
        <strain evidence="2 3">LMG 5345</strain>
    </source>
</reference>
<name>A0ABX3UUD0_9GAMM</name>
<dbReference type="RefSeq" id="WP_084883063.1">
    <property type="nucleotide sequence ID" value="NZ_MLJJ01000008.1"/>
</dbReference>
<keyword evidence="3" id="KW-1185">Reference proteome</keyword>
<sequence length="1272" mass="141063">MRQLPRIMLLLVATAIVIVALLVSGLRLAMPHLDSYRSEILSTVSRASGVSVTADALSGRWETFGPTLQIRDLRVDMQENGRLDIARVTLALDVWQSLLHWRWQFRDLTFWQLRLDSNRPLFSSDKEKNSFRPGRINELFLRQFDHFDLRDSSIFFRTPSGQRAELAIPKLTWLNEKNRHRAEGEVSLSSFTGQHGVVQVRLDLNDSEGLLNDGRIWMQADDVDVRPWLGRWMRDNTRLDSARFSLAAWVSLREGELYAGDLLLRKGGADWQSEEGAHHLQVDGLTAHLSRYQNGWMVSVPQTRLSTDGEAWPAGHFALLWRPQDKQLLGPEHQGEVRVRATQLALNRIAPLVPLFAPLSPSLFENWRALQPQGTIEGLALDVPLEQPDQTRMQVKWRDFRWQPWQLLPGVSNLSGEARGSLSHGQVKVEMGRTDVAYSAMFNAPLEIHKLHGSLSWLRDANGLTLDGRDLDVQARSLWARGDFRYQQNLGREPRLDILAGIRVTDAGDAWRYFPQPLMGKALTHYLSGAIKGGQVDNATLLFAGNPKLFPFSHNDGMFQVWVPLRHGTYAFQPNWPDVTQLDIDLDFINDGLWMRAPRFRLGEVDVSNFSAVIPDYLKEKLLIDGDISGNGDQIARYFQDTPLKTSLGAALEQLEIKGKTQGHLKLDIPLDGELVHASGNVDLNGNALHIKPLDTTLENLTGRFRFNNGNLDSDTLRANWFGQPVSVSFSTKENPQDFGVNIRLDGDWQPAKLSQVPAQIASQLSGHLPWQGKVDITLPHQGGARYDVELKGDAKEVSSRLPAPLNKAGGEAMPIAVSASGDLKQFELSGSVANRHRFNSRWLLEPQLRVERGVWLNDARSKPALPDRAGMVLNLPALDGEAWAGLMMAGGAAQGGGASEMGGVALPGDVTLRTPSVTLAGQQWHDIDATLEQGAKGSSNVSITGREIRGTLAMAQNAAWRVALDYLYYNPEWQSGGDSSAARQQQQASKIDFSRWPALQLSCAECWLRGQKFGRIQAQVAPKGDTLALTNGLVDTGSSRLKVAGEWVNSPDAPRTSLKGSLSGSNINNATNWFGVNTPLRDASFKVDYDLHWRSAPWQPSEETLSGTLKTHFGKGQIADVNTGAAGQLLRLVSFDALLRKLRLDFNDTFNNDGFYFDSINGTAWIENGVMRTDNLLVDGLEADIAMQGKVDLVKRNIDMEAVVAPEISASVGVATAFVINPVVGAAVFAASKVLGPLWNKISLLRYHIDGPLDKPQINEVLRKPREEEKK</sequence>
<dbReference type="EMBL" id="MLJJ01000008">
    <property type="protein sequence ID" value="ORN00996.1"/>
    <property type="molecule type" value="Genomic_DNA"/>
</dbReference>
<dbReference type="NCBIfam" id="NF008148">
    <property type="entry name" value="PRK10899.1"/>
    <property type="match status" value="1"/>
</dbReference>
<feature type="domain" description="YhdP central" evidence="1">
    <location>
        <begin position="3"/>
        <end position="1259"/>
    </location>
</feature>
<accession>A0ABX3UUD0</accession>
<dbReference type="Pfam" id="PF13116">
    <property type="entry name" value="YhdP"/>
    <property type="match status" value="1"/>
</dbReference>
<evidence type="ECO:0000313" key="2">
    <source>
        <dbReference type="EMBL" id="ORN00996.1"/>
    </source>
</evidence>
<gene>
    <name evidence="2" type="ORF">HA46_06365</name>
</gene>
<dbReference type="NCBIfam" id="TIGR02099">
    <property type="entry name" value="YhdP family protein"/>
    <property type="match status" value="1"/>
</dbReference>
<proteinExistence type="predicted"/>
<organism evidence="2 3">
    <name type="scientific">Pantoea septica</name>
    <dbReference type="NCBI Taxonomy" id="472695"/>
    <lineage>
        <taxon>Bacteria</taxon>
        <taxon>Pseudomonadati</taxon>
        <taxon>Pseudomonadota</taxon>
        <taxon>Gammaproteobacteria</taxon>
        <taxon>Enterobacterales</taxon>
        <taxon>Erwiniaceae</taxon>
        <taxon>Pantoea</taxon>
    </lineage>
</organism>
<dbReference type="PANTHER" id="PTHR38690:SF1">
    <property type="entry name" value="PROTEASE"/>
    <property type="match status" value="1"/>
</dbReference>
<dbReference type="Proteomes" id="UP000193785">
    <property type="component" value="Unassembled WGS sequence"/>
</dbReference>